<dbReference type="GO" id="GO:0000028">
    <property type="term" value="P:ribosomal small subunit assembly"/>
    <property type="evidence" value="ECO:0007669"/>
    <property type="project" value="TreeGrafter"/>
</dbReference>
<proteinExistence type="inferred from homology"/>
<dbReference type="InterPro" id="IPR005662">
    <property type="entry name" value="GTPase_Era-like"/>
</dbReference>
<dbReference type="GO" id="GO:0019843">
    <property type="term" value="F:rRNA binding"/>
    <property type="evidence" value="ECO:0007669"/>
    <property type="project" value="TreeGrafter"/>
</dbReference>
<dbReference type="InterPro" id="IPR027417">
    <property type="entry name" value="P-loop_NTPase"/>
</dbReference>
<dbReference type="NCBIfam" id="TIGR00231">
    <property type="entry name" value="small_GTP"/>
    <property type="match status" value="1"/>
</dbReference>
<comment type="caution">
    <text evidence="7">The sequence shown here is derived from an EMBL/GenBank/DDBJ whole genome shotgun (WGS) entry which is preliminary data.</text>
</comment>
<dbReference type="InterPro" id="IPR005225">
    <property type="entry name" value="Small_GTP-bd"/>
</dbReference>
<accession>A0AA36CWB9</accession>
<evidence type="ECO:0000313" key="7">
    <source>
        <dbReference type="EMBL" id="CAJ0575421.1"/>
    </source>
</evidence>
<protein>
    <recommendedName>
        <fullName evidence="2">GTPase Era, mitochondrial</fullName>
    </recommendedName>
    <alternativeName>
        <fullName evidence="5">ERA-like protein 1</fullName>
    </alternativeName>
</protein>
<dbReference type="AlphaFoldDB" id="A0AA36CWB9"/>
<feature type="domain" description="G" evidence="6">
    <location>
        <begin position="33"/>
        <end position="156"/>
    </location>
</feature>
<dbReference type="InterPro" id="IPR009019">
    <property type="entry name" value="KH_sf_prok-type"/>
</dbReference>
<comment type="similarity">
    <text evidence="1">Belongs to the TRAFAC class TrmE-Era-EngA-EngB-Septin-like GTPase superfamily. Era GTPase family.</text>
</comment>
<evidence type="ECO:0000259" key="6">
    <source>
        <dbReference type="Pfam" id="PF01926"/>
    </source>
</evidence>
<dbReference type="GO" id="GO:0005525">
    <property type="term" value="F:GTP binding"/>
    <property type="evidence" value="ECO:0007669"/>
    <property type="project" value="UniProtKB-KW"/>
</dbReference>
<name>A0AA36CWB9_9BILA</name>
<evidence type="ECO:0000256" key="5">
    <source>
        <dbReference type="ARBA" id="ARBA00030975"/>
    </source>
</evidence>
<dbReference type="Gene3D" id="3.40.50.300">
    <property type="entry name" value="P-loop containing nucleotide triphosphate hydrolases"/>
    <property type="match status" value="1"/>
</dbReference>
<evidence type="ECO:0000256" key="2">
    <source>
        <dbReference type="ARBA" id="ARBA00019149"/>
    </source>
</evidence>
<dbReference type="InterPro" id="IPR015946">
    <property type="entry name" value="KH_dom-like_a/b"/>
</dbReference>
<dbReference type="SUPFAM" id="SSF54814">
    <property type="entry name" value="Prokaryotic type KH domain (KH-domain type II)"/>
    <property type="match status" value="1"/>
</dbReference>
<keyword evidence="3" id="KW-0547">Nucleotide-binding</keyword>
<keyword evidence="8" id="KW-1185">Reference proteome</keyword>
<evidence type="ECO:0000313" key="8">
    <source>
        <dbReference type="Proteomes" id="UP001177023"/>
    </source>
</evidence>
<organism evidence="7 8">
    <name type="scientific">Mesorhabditis spiculigera</name>
    <dbReference type="NCBI Taxonomy" id="96644"/>
    <lineage>
        <taxon>Eukaryota</taxon>
        <taxon>Metazoa</taxon>
        <taxon>Ecdysozoa</taxon>
        <taxon>Nematoda</taxon>
        <taxon>Chromadorea</taxon>
        <taxon>Rhabditida</taxon>
        <taxon>Rhabditina</taxon>
        <taxon>Rhabditomorpha</taxon>
        <taxon>Rhabditoidea</taxon>
        <taxon>Rhabditidae</taxon>
        <taxon>Mesorhabditinae</taxon>
        <taxon>Mesorhabditis</taxon>
    </lineage>
</organism>
<keyword evidence="4" id="KW-0342">GTP-binding</keyword>
<dbReference type="InterPro" id="IPR006073">
    <property type="entry name" value="GTP-bd"/>
</dbReference>
<evidence type="ECO:0000256" key="1">
    <source>
        <dbReference type="ARBA" id="ARBA00007921"/>
    </source>
</evidence>
<dbReference type="GO" id="GO:0005759">
    <property type="term" value="C:mitochondrial matrix"/>
    <property type="evidence" value="ECO:0007669"/>
    <property type="project" value="TreeGrafter"/>
</dbReference>
<gene>
    <name evidence="7" type="ORF">MSPICULIGERA_LOCUS13732</name>
</gene>
<dbReference type="Gene3D" id="3.30.300.20">
    <property type="match status" value="1"/>
</dbReference>
<dbReference type="EMBL" id="CATQJA010002637">
    <property type="protein sequence ID" value="CAJ0575421.1"/>
    <property type="molecule type" value="Genomic_DNA"/>
</dbReference>
<reference evidence="7" key="1">
    <citation type="submission" date="2023-06" db="EMBL/GenBank/DDBJ databases">
        <authorList>
            <person name="Delattre M."/>
        </authorList>
    </citation>
    <scope>NUCLEOTIDE SEQUENCE</scope>
    <source>
        <strain evidence="7">AF72</strain>
    </source>
</reference>
<dbReference type="PANTHER" id="PTHR42698">
    <property type="entry name" value="GTPASE ERA"/>
    <property type="match status" value="1"/>
</dbReference>
<evidence type="ECO:0000256" key="3">
    <source>
        <dbReference type="ARBA" id="ARBA00022741"/>
    </source>
</evidence>
<dbReference type="CDD" id="cd22534">
    <property type="entry name" value="KH-II_Era"/>
    <property type="match status" value="1"/>
</dbReference>
<dbReference type="SUPFAM" id="SSF52540">
    <property type="entry name" value="P-loop containing nucleoside triphosphate hydrolases"/>
    <property type="match status" value="1"/>
</dbReference>
<dbReference type="Pfam" id="PF01926">
    <property type="entry name" value="MMR_HSR1"/>
    <property type="match status" value="1"/>
</dbReference>
<dbReference type="PANTHER" id="PTHR42698:SF1">
    <property type="entry name" value="GTPASE ERA, MITOCHONDRIAL"/>
    <property type="match status" value="1"/>
</dbReference>
<sequence length="391" mass="43553">MTLCASCARYTASRLLRSGARQGHHPFEQRALDVAVIGAPNAGKSLLTNQLIKAAVSAVSSKMDTTTSNNEAIITEDDVQLVVIDSPGTVGLKHAREFAGRKYQEQILSDPEAAITKAQHVLVVQDATQTGDYIHHRVLHMLHRNEHIPSSLVFNKVDLVSDRSELLELTRILTNGQVAGEKIKVASNTIGRLGNTFDKLKLHAIDTKNDDPEWMAKYRRTIAKPTHICPYKETKHLFMDIRGWSNFSAVFFASALTGEGIQPLRNHLKTLAEKREWRMDPSAVTTKRPQDICAESVRGALLDVLPSDLAYNLQPKVSEWNQDGEVLQIVVDIPCKTERIAKLIIGKSGGSRIIEIGQRVNDHLATLFQRQLFVRILVKHQGKIVNFSPSR</sequence>
<evidence type="ECO:0000256" key="4">
    <source>
        <dbReference type="ARBA" id="ARBA00023134"/>
    </source>
</evidence>
<dbReference type="Proteomes" id="UP001177023">
    <property type="component" value="Unassembled WGS sequence"/>
</dbReference>
<dbReference type="GO" id="GO:0043024">
    <property type="term" value="F:ribosomal small subunit binding"/>
    <property type="evidence" value="ECO:0007669"/>
    <property type="project" value="TreeGrafter"/>
</dbReference>
<feature type="non-terminal residue" evidence="7">
    <location>
        <position position="391"/>
    </location>
</feature>